<dbReference type="EMBL" id="BMAU01021409">
    <property type="protein sequence ID" value="GFY33212.1"/>
    <property type="molecule type" value="Genomic_DNA"/>
</dbReference>
<dbReference type="AlphaFoldDB" id="A0A8X7BK06"/>
<evidence type="ECO:0000313" key="3">
    <source>
        <dbReference type="Proteomes" id="UP000887159"/>
    </source>
</evidence>
<dbReference type="GO" id="GO:0015074">
    <property type="term" value="P:DNA integration"/>
    <property type="evidence" value="ECO:0007669"/>
    <property type="project" value="InterPro"/>
</dbReference>
<evidence type="ECO:0000313" key="2">
    <source>
        <dbReference type="EMBL" id="GFY33212.1"/>
    </source>
</evidence>
<protein>
    <submittedName>
        <fullName evidence="2">BRCA1-associated protein</fullName>
    </submittedName>
</protein>
<dbReference type="GO" id="GO:0003677">
    <property type="term" value="F:DNA binding"/>
    <property type="evidence" value="ECO:0007669"/>
    <property type="project" value="InterPro"/>
</dbReference>
<evidence type="ECO:0000259" key="1">
    <source>
        <dbReference type="Pfam" id="PF01498"/>
    </source>
</evidence>
<dbReference type="GO" id="GO:0006313">
    <property type="term" value="P:DNA transposition"/>
    <property type="evidence" value="ECO:0007669"/>
    <property type="project" value="InterPro"/>
</dbReference>
<gene>
    <name evidence="2" type="primary">BRAP_1</name>
    <name evidence="2" type="ORF">TNCV_1240631</name>
</gene>
<sequence>MKIGNNGNLVLGPFDESKPCLMIVLMNCQTKLRINHLTAVKSVAILEKTQFLCNRCLPNYPNQIDARLDFDFKNYHTHLEEEYANYRKPPDGERERFQNDRNLSRCCSTGHPQVTTPNEDRYLAVTAKRNRRSTASDLSRQLSSATGSTVSRQIVYRRLEHIGLYAHRPVRCSTYRNSLSPTIKLE</sequence>
<reference evidence="2" key="1">
    <citation type="submission" date="2020-08" db="EMBL/GenBank/DDBJ databases">
        <title>Multicomponent nature underlies the extraordinary mechanical properties of spider dragline silk.</title>
        <authorList>
            <person name="Kono N."/>
            <person name="Nakamura H."/>
            <person name="Mori M."/>
            <person name="Yoshida Y."/>
            <person name="Ohtoshi R."/>
            <person name="Malay A.D."/>
            <person name="Moran D.A.P."/>
            <person name="Tomita M."/>
            <person name="Numata K."/>
            <person name="Arakawa K."/>
        </authorList>
    </citation>
    <scope>NUCLEOTIDE SEQUENCE</scope>
</reference>
<organism evidence="2 3">
    <name type="scientific">Trichonephila clavipes</name>
    <name type="common">Golden silk orbweaver</name>
    <name type="synonym">Nephila clavipes</name>
    <dbReference type="NCBI Taxonomy" id="2585209"/>
    <lineage>
        <taxon>Eukaryota</taxon>
        <taxon>Metazoa</taxon>
        <taxon>Ecdysozoa</taxon>
        <taxon>Arthropoda</taxon>
        <taxon>Chelicerata</taxon>
        <taxon>Arachnida</taxon>
        <taxon>Araneae</taxon>
        <taxon>Araneomorphae</taxon>
        <taxon>Entelegynae</taxon>
        <taxon>Araneoidea</taxon>
        <taxon>Nephilidae</taxon>
        <taxon>Trichonephila</taxon>
    </lineage>
</organism>
<keyword evidence="3" id="KW-1185">Reference proteome</keyword>
<dbReference type="Pfam" id="PF01498">
    <property type="entry name" value="HTH_Tnp_Tc3_2"/>
    <property type="match status" value="1"/>
</dbReference>
<accession>A0A8X7BK06</accession>
<dbReference type="Proteomes" id="UP000887159">
    <property type="component" value="Unassembled WGS sequence"/>
</dbReference>
<feature type="domain" description="Transposase Tc1-like" evidence="1">
    <location>
        <begin position="120"/>
        <end position="171"/>
    </location>
</feature>
<dbReference type="InterPro" id="IPR002492">
    <property type="entry name" value="Transposase_Tc1-like"/>
</dbReference>
<comment type="caution">
    <text evidence="2">The sequence shown here is derived from an EMBL/GenBank/DDBJ whole genome shotgun (WGS) entry which is preliminary data.</text>
</comment>
<proteinExistence type="predicted"/>
<name>A0A8X7BK06_TRICX</name>